<feature type="chain" id="PRO_5020467840" description="pectinesterase" evidence="7">
    <location>
        <begin position="35"/>
        <end position="213"/>
    </location>
</feature>
<dbReference type="CDD" id="cd15798">
    <property type="entry name" value="PMEI-like_3"/>
    <property type="match status" value="1"/>
</dbReference>
<dbReference type="InterPro" id="IPR051955">
    <property type="entry name" value="PME_Inhibitor"/>
</dbReference>
<comment type="similarity">
    <text evidence="2">In the C-terminal section; belongs to the pectinesterase family.</text>
</comment>
<dbReference type="InterPro" id="IPR006501">
    <property type="entry name" value="Pectinesterase_inhib_dom"/>
</dbReference>
<feature type="signal peptide" evidence="7">
    <location>
        <begin position="1"/>
        <end position="34"/>
    </location>
</feature>
<dbReference type="AlphaFoldDB" id="A0A4S4D3T4"/>
<dbReference type="EMBL" id="SDRB02012690">
    <property type="protein sequence ID" value="THF96970.1"/>
    <property type="molecule type" value="Genomic_DNA"/>
</dbReference>
<comment type="caution">
    <text evidence="9">The sequence shown here is derived from an EMBL/GenBank/DDBJ whole genome shotgun (WGS) entry which is preliminary data.</text>
</comment>
<evidence type="ECO:0000313" key="9">
    <source>
        <dbReference type="EMBL" id="THF96970.1"/>
    </source>
</evidence>
<dbReference type="FunFam" id="1.20.140.40:FF:000010">
    <property type="entry name" value="Pectinesterase"/>
    <property type="match status" value="1"/>
</dbReference>
<organism evidence="9 10">
    <name type="scientific">Camellia sinensis var. sinensis</name>
    <name type="common">China tea</name>
    <dbReference type="NCBI Taxonomy" id="542762"/>
    <lineage>
        <taxon>Eukaryota</taxon>
        <taxon>Viridiplantae</taxon>
        <taxon>Streptophyta</taxon>
        <taxon>Embryophyta</taxon>
        <taxon>Tracheophyta</taxon>
        <taxon>Spermatophyta</taxon>
        <taxon>Magnoliopsida</taxon>
        <taxon>eudicotyledons</taxon>
        <taxon>Gunneridae</taxon>
        <taxon>Pentapetalae</taxon>
        <taxon>asterids</taxon>
        <taxon>Ericales</taxon>
        <taxon>Theaceae</taxon>
        <taxon>Camellia</taxon>
    </lineage>
</organism>
<dbReference type="STRING" id="542762.A0A4S4D3T4"/>
<name>A0A4S4D3T4_CAMSN</name>
<dbReference type="GO" id="GO:0030599">
    <property type="term" value="F:pectinesterase activity"/>
    <property type="evidence" value="ECO:0007669"/>
    <property type="project" value="UniProtKB-EC"/>
</dbReference>
<dbReference type="PANTHER" id="PTHR31080:SF15">
    <property type="entry name" value="INVERTASE"/>
    <property type="match status" value="1"/>
</dbReference>
<evidence type="ECO:0000256" key="7">
    <source>
        <dbReference type="SAM" id="SignalP"/>
    </source>
</evidence>
<dbReference type="SUPFAM" id="SSF101148">
    <property type="entry name" value="Plant invertase/pectin methylesterase inhibitor"/>
    <property type="match status" value="1"/>
</dbReference>
<evidence type="ECO:0000256" key="3">
    <source>
        <dbReference type="ARBA" id="ARBA00013229"/>
    </source>
</evidence>
<comment type="similarity">
    <text evidence="1">In the N-terminal section; belongs to the PMEI family.</text>
</comment>
<sequence length="213" mass="23241">MEAHSLPNPSSFHVLTFLFTILLFISHHTQPVSATTSTTTATTSTTTNQAYANFIRTACNTTTYPSVCFKTFSRYAAVVQINPWKLSNTALNITLKAAKSTSKLVSKLAQQNGYTPTDAAVMKDCIDNIGSSIDELKQSIQAMTTVDSSSDKLFQMDSIKTWMSAAITDQTTCTDGFYGGEVSPSVKNRISNSILKFTRLTSISLSLINNLTY</sequence>
<evidence type="ECO:0000256" key="2">
    <source>
        <dbReference type="ARBA" id="ARBA00007786"/>
    </source>
</evidence>
<proteinExistence type="inferred from homology"/>
<keyword evidence="4 7" id="KW-0732">Signal</keyword>
<evidence type="ECO:0000259" key="8">
    <source>
        <dbReference type="SMART" id="SM00856"/>
    </source>
</evidence>
<feature type="domain" description="Pectinesterase inhibitor" evidence="8">
    <location>
        <begin position="50"/>
        <end position="207"/>
    </location>
</feature>
<dbReference type="InterPro" id="IPR035513">
    <property type="entry name" value="Invertase/methylesterase_inhib"/>
</dbReference>
<evidence type="ECO:0000256" key="4">
    <source>
        <dbReference type="ARBA" id="ARBA00022729"/>
    </source>
</evidence>
<dbReference type="EC" id="3.1.1.11" evidence="3"/>
<evidence type="ECO:0000313" key="10">
    <source>
        <dbReference type="Proteomes" id="UP000306102"/>
    </source>
</evidence>
<dbReference type="Pfam" id="PF04043">
    <property type="entry name" value="PMEI"/>
    <property type="match status" value="1"/>
</dbReference>
<dbReference type="SMART" id="SM00856">
    <property type="entry name" value="PMEI"/>
    <property type="match status" value="1"/>
</dbReference>
<keyword evidence="10" id="KW-1185">Reference proteome</keyword>
<dbReference type="GO" id="GO:0004857">
    <property type="term" value="F:enzyme inhibitor activity"/>
    <property type="evidence" value="ECO:0007669"/>
    <property type="project" value="InterPro"/>
</dbReference>
<dbReference type="Proteomes" id="UP000306102">
    <property type="component" value="Unassembled WGS sequence"/>
</dbReference>
<keyword evidence="6" id="KW-0325">Glycoprotein</keyword>
<gene>
    <name evidence="9" type="ORF">TEA_003601</name>
</gene>
<evidence type="ECO:0000256" key="6">
    <source>
        <dbReference type="ARBA" id="ARBA00023180"/>
    </source>
</evidence>
<protein>
    <recommendedName>
        <fullName evidence="3">pectinesterase</fullName>
        <ecNumber evidence="3">3.1.1.11</ecNumber>
    </recommendedName>
</protein>
<dbReference type="PANTHER" id="PTHR31080">
    <property type="entry name" value="PECTINESTERASE INHIBITOR-LIKE"/>
    <property type="match status" value="1"/>
</dbReference>
<dbReference type="Gene3D" id="1.20.140.40">
    <property type="entry name" value="Invertase/pectin methylesterase inhibitor family protein"/>
    <property type="match status" value="1"/>
</dbReference>
<accession>A0A4S4D3T4</accession>
<evidence type="ECO:0000256" key="1">
    <source>
        <dbReference type="ARBA" id="ARBA00006027"/>
    </source>
</evidence>
<reference evidence="9 10" key="1">
    <citation type="journal article" date="2018" name="Proc. Natl. Acad. Sci. U.S.A.">
        <title>Draft genome sequence of Camellia sinensis var. sinensis provides insights into the evolution of the tea genome and tea quality.</title>
        <authorList>
            <person name="Wei C."/>
            <person name="Yang H."/>
            <person name="Wang S."/>
            <person name="Zhao J."/>
            <person name="Liu C."/>
            <person name="Gao L."/>
            <person name="Xia E."/>
            <person name="Lu Y."/>
            <person name="Tai Y."/>
            <person name="She G."/>
            <person name="Sun J."/>
            <person name="Cao H."/>
            <person name="Tong W."/>
            <person name="Gao Q."/>
            <person name="Li Y."/>
            <person name="Deng W."/>
            <person name="Jiang X."/>
            <person name="Wang W."/>
            <person name="Chen Q."/>
            <person name="Zhang S."/>
            <person name="Li H."/>
            <person name="Wu J."/>
            <person name="Wang P."/>
            <person name="Li P."/>
            <person name="Shi C."/>
            <person name="Zheng F."/>
            <person name="Jian J."/>
            <person name="Huang B."/>
            <person name="Shan D."/>
            <person name="Shi M."/>
            <person name="Fang C."/>
            <person name="Yue Y."/>
            <person name="Li F."/>
            <person name="Li D."/>
            <person name="Wei S."/>
            <person name="Han B."/>
            <person name="Jiang C."/>
            <person name="Yin Y."/>
            <person name="Xia T."/>
            <person name="Zhang Z."/>
            <person name="Bennetzen J.L."/>
            <person name="Zhao S."/>
            <person name="Wan X."/>
        </authorList>
    </citation>
    <scope>NUCLEOTIDE SEQUENCE [LARGE SCALE GENOMIC DNA]</scope>
    <source>
        <strain evidence="10">cv. Shuchazao</strain>
        <tissue evidence="9">Leaf</tissue>
    </source>
</reference>
<evidence type="ECO:0000256" key="5">
    <source>
        <dbReference type="ARBA" id="ARBA00023157"/>
    </source>
</evidence>
<dbReference type="NCBIfam" id="TIGR01614">
    <property type="entry name" value="PME_inhib"/>
    <property type="match status" value="1"/>
</dbReference>
<keyword evidence="5" id="KW-1015">Disulfide bond</keyword>